<feature type="binding site" evidence="5">
    <location>
        <position position="110"/>
    </location>
    <ligand>
        <name>Fe cation</name>
        <dbReference type="ChEBI" id="CHEBI:24875"/>
    </ligand>
</feature>
<feature type="binding site" evidence="5">
    <location>
        <position position="158"/>
    </location>
    <ligand>
        <name>Fe cation</name>
        <dbReference type="ChEBI" id="CHEBI:24875"/>
    </ligand>
</feature>
<keyword evidence="7" id="KW-1185">Reference proteome</keyword>
<dbReference type="PANTHER" id="PTHR10458:SF8">
    <property type="entry name" value="PEPTIDE DEFORMYLASE 2"/>
    <property type="match status" value="1"/>
</dbReference>
<dbReference type="EMBL" id="JAOVQM010000010">
    <property type="protein sequence ID" value="MCV2232808.1"/>
    <property type="molecule type" value="Genomic_DNA"/>
</dbReference>
<dbReference type="HAMAP" id="MF_00163">
    <property type="entry name" value="Pep_deformylase"/>
    <property type="match status" value="1"/>
</dbReference>
<keyword evidence="4 5" id="KW-0648">Protein biosynthesis</keyword>
<dbReference type="Gene3D" id="3.90.45.10">
    <property type="entry name" value="Peptide deformylase"/>
    <property type="match status" value="1"/>
</dbReference>
<keyword evidence="5" id="KW-0408">Iron</keyword>
<dbReference type="Pfam" id="PF01327">
    <property type="entry name" value="Pep_deformylase"/>
    <property type="match status" value="1"/>
</dbReference>
<dbReference type="Proteomes" id="UP001177160">
    <property type="component" value="Unassembled WGS sequence"/>
</dbReference>
<evidence type="ECO:0000313" key="6">
    <source>
        <dbReference type="EMBL" id="MCV2232808.1"/>
    </source>
</evidence>
<evidence type="ECO:0000256" key="2">
    <source>
        <dbReference type="ARBA" id="ARBA00022723"/>
    </source>
</evidence>
<dbReference type="GO" id="GO:0042586">
    <property type="term" value="F:peptide deformylase activity"/>
    <property type="evidence" value="ECO:0007669"/>
    <property type="project" value="UniProtKB-EC"/>
</dbReference>
<comment type="similarity">
    <text evidence="1 5">Belongs to the polypeptide deformylase family.</text>
</comment>
<comment type="function">
    <text evidence="5">Removes the formyl group from the N-terminal Met of newly synthesized proteins. Requires at least a dipeptide for an efficient rate of reaction. N-terminal L-methionine is a prerequisite for activity but the enzyme has broad specificity at other positions.</text>
</comment>
<dbReference type="InterPro" id="IPR036821">
    <property type="entry name" value="Peptide_deformylase_sf"/>
</dbReference>
<feature type="active site" evidence="5">
    <location>
        <position position="159"/>
    </location>
</feature>
<dbReference type="PANTHER" id="PTHR10458">
    <property type="entry name" value="PEPTIDE DEFORMYLASE"/>
    <property type="match status" value="1"/>
</dbReference>
<evidence type="ECO:0000313" key="7">
    <source>
        <dbReference type="Proteomes" id="UP001177160"/>
    </source>
</evidence>
<comment type="cofactor">
    <cofactor evidence="5">
        <name>Fe(2+)</name>
        <dbReference type="ChEBI" id="CHEBI:29033"/>
    </cofactor>
    <text evidence="5">Binds 1 Fe(2+) ion.</text>
</comment>
<name>A0ABT2Y7T3_9MOLU</name>
<gene>
    <name evidence="5 6" type="primary">def</name>
    <name evidence="6" type="ORF">N7548_08250</name>
</gene>
<comment type="catalytic activity">
    <reaction evidence="5">
        <text>N-terminal N-formyl-L-methionyl-[peptide] + H2O = N-terminal L-methionyl-[peptide] + formate</text>
        <dbReference type="Rhea" id="RHEA:24420"/>
        <dbReference type="Rhea" id="RHEA-COMP:10639"/>
        <dbReference type="Rhea" id="RHEA-COMP:10640"/>
        <dbReference type="ChEBI" id="CHEBI:15377"/>
        <dbReference type="ChEBI" id="CHEBI:15740"/>
        <dbReference type="ChEBI" id="CHEBI:49298"/>
        <dbReference type="ChEBI" id="CHEBI:64731"/>
        <dbReference type="EC" id="3.5.1.88"/>
    </reaction>
</comment>
<dbReference type="RefSeq" id="WP_263608997.1">
    <property type="nucleotide sequence ID" value="NZ_JAOVQM010000010.1"/>
</dbReference>
<proteinExistence type="inferred from homology"/>
<evidence type="ECO:0000256" key="5">
    <source>
        <dbReference type="HAMAP-Rule" id="MF_00163"/>
    </source>
</evidence>
<sequence>MILMKDIIREGHPTLTRVADKVAMPISDEDKQTVFSLFQYVINSQDDELAKKYNLRPGVGIAAPQINVSKRMFAMHVHDVDGKLYSMMVVNPKITHRSEEMVYLNGGEGCLSVDRPTEGLTPRHLSIKFEAFVYDVESNAFKLKRGSLTGYPATVFQHEYDHLDGIMFTTKLYPEIPGAKPLFEAFEPDDVLDE</sequence>
<dbReference type="NCBIfam" id="TIGR00079">
    <property type="entry name" value="pept_deformyl"/>
    <property type="match status" value="1"/>
</dbReference>
<evidence type="ECO:0000256" key="3">
    <source>
        <dbReference type="ARBA" id="ARBA00022801"/>
    </source>
</evidence>
<feature type="binding site" evidence="5">
    <location>
        <position position="162"/>
    </location>
    <ligand>
        <name>Fe cation</name>
        <dbReference type="ChEBI" id="CHEBI:24875"/>
    </ligand>
</feature>
<evidence type="ECO:0000256" key="4">
    <source>
        <dbReference type="ARBA" id="ARBA00022917"/>
    </source>
</evidence>
<dbReference type="PRINTS" id="PR01576">
    <property type="entry name" value="PDEFORMYLASE"/>
</dbReference>
<accession>A0ABT2Y7T3</accession>
<dbReference type="CDD" id="cd00487">
    <property type="entry name" value="Pep_deformylase"/>
    <property type="match status" value="1"/>
</dbReference>
<dbReference type="SUPFAM" id="SSF56420">
    <property type="entry name" value="Peptide deformylase"/>
    <property type="match status" value="1"/>
</dbReference>
<keyword evidence="2 5" id="KW-0479">Metal-binding</keyword>
<evidence type="ECO:0000256" key="1">
    <source>
        <dbReference type="ARBA" id="ARBA00010759"/>
    </source>
</evidence>
<keyword evidence="3 5" id="KW-0378">Hydrolase</keyword>
<protein>
    <recommendedName>
        <fullName evidence="5">Peptide deformylase</fullName>
        <shortName evidence="5">PDF</shortName>
        <ecNumber evidence="5">3.5.1.88</ecNumber>
    </recommendedName>
    <alternativeName>
        <fullName evidence="5">Polypeptide deformylase</fullName>
    </alternativeName>
</protein>
<dbReference type="EC" id="3.5.1.88" evidence="5"/>
<reference evidence="6" key="1">
    <citation type="submission" date="2022-09" db="EMBL/GenBank/DDBJ databases">
        <title>Novel Mycoplasma species identified in domestic and wild animals.</title>
        <authorList>
            <person name="Volokhov D.V."/>
            <person name="Furtak V.A."/>
            <person name="Zagorodnyaya T.A."/>
        </authorList>
    </citation>
    <scope>NUCLEOTIDE SEQUENCE</scope>
    <source>
        <strain evidence="6">Oakley</strain>
    </source>
</reference>
<comment type="caution">
    <text evidence="6">The sequence shown here is derived from an EMBL/GenBank/DDBJ whole genome shotgun (WGS) entry which is preliminary data.</text>
</comment>
<dbReference type="InterPro" id="IPR023635">
    <property type="entry name" value="Peptide_deformylase"/>
</dbReference>
<organism evidence="6 7">
    <name type="scientific">Paracholeplasma manati</name>
    <dbReference type="NCBI Taxonomy" id="591373"/>
    <lineage>
        <taxon>Bacteria</taxon>
        <taxon>Bacillati</taxon>
        <taxon>Mycoplasmatota</taxon>
        <taxon>Mollicutes</taxon>
        <taxon>Acholeplasmatales</taxon>
        <taxon>Acholeplasmataceae</taxon>
        <taxon>Paracholeplasma</taxon>
    </lineage>
</organism>
<dbReference type="PIRSF" id="PIRSF004749">
    <property type="entry name" value="Pep_def"/>
    <property type="match status" value="1"/>
</dbReference>